<dbReference type="InterPro" id="IPR013087">
    <property type="entry name" value="Znf_C2H2_type"/>
</dbReference>
<feature type="domain" description="C2H2-type" evidence="4">
    <location>
        <begin position="299"/>
        <end position="322"/>
    </location>
</feature>
<evidence type="ECO:0000259" key="4">
    <source>
        <dbReference type="PROSITE" id="PS50157"/>
    </source>
</evidence>
<feature type="compositionally biased region" description="Polar residues" evidence="2">
    <location>
        <begin position="562"/>
        <end position="590"/>
    </location>
</feature>
<dbReference type="EMBL" id="NIRI02000056">
    <property type="protein sequence ID" value="KAG5443733.1"/>
    <property type="molecule type" value="Genomic_DNA"/>
</dbReference>
<keyword evidence="1" id="KW-0863">Zinc-finger</keyword>
<comment type="caution">
    <text evidence="5">The sequence shown here is derived from an EMBL/GenBank/DDBJ whole genome shotgun (WGS) entry which is preliminary data.</text>
</comment>
<evidence type="ECO:0000256" key="3">
    <source>
        <dbReference type="SAM" id="SignalP"/>
    </source>
</evidence>
<dbReference type="InterPro" id="IPR036236">
    <property type="entry name" value="Znf_C2H2_sf"/>
</dbReference>
<organism evidence="5 6">
    <name type="scientific">Clonorchis sinensis</name>
    <name type="common">Chinese liver fluke</name>
    <dbReference type="NCBI Taxonomy" id="79923"/>
    <lineage>
        <taxon>Eukaryota</taxon>
        <taxon>Metazoa</taxon>
        <taxon>Spiralia</taxon>
        <taxon>Lophotrochozoa</taxon>
        <taxon>Platyhelminthes</taxon>
        <taxon>Trematoda</taxon>
        <taxon>Digenea</taxon>
        <taxon>Opisthorchiida</taxon>
        <taxon>Opisthorchiata</taxon>
        <taxon>Opisthorchiidae</taxon>
        <taxon>Clonorchis</taxon>
    </lineage>
</organism>
<evidence type="ECO:0000256" key="2">
    <source>
        <dbReference type="SAM" id="MobiDB-lite"/>
    </source>
</evidence>
<keyword evidence="6" id="KW-1185">Reference proteome</keyword>
<feature type="region of interest" description="Disordered" evidence="2">
    <location>
        <begin position="561"/>
        <end position="593"/>
    </location>
</feature>
<accession>A0A8T1M3H3</accession>
<feature type="chain" id="PRO_5035788616" description="C2H2-type domain-containing protein" evidence="3">
    <location>
        <begin position="22"/>
        <end position="613"/>
    </location>
</feature>
<dbReference type="SUPFAM" id="SSF57667">
    <property type="entry name" value="beta-beta-alpha zinc fingers"/>
    <property type="match status" value="1"/>
</dbReference>
<dbReference type="Proteomes" id="UP000286415">
    <property type="component" value="Unassembled WGS sequence"/>
</dbReference>
<feature type="region of interest" description="Disordered" evidence="2">
    <location>
        <begin position="128"/>
        <end position="224"/>
    </location>
</feature>
<evidence type="ECO:0000313" key="6">
    <source>
        <dbReference type="Proteomes" id="UP000286415"/>
    </source>
</evidence>
<dbReference type="AlphaFoldDB" id="A0A8T1M3H3"/>
<dbReference type="PROSITE" id="PS50157">
    <property type="entry name" value="ZINC_FINGER_C2H2_2"/>
    <property type="match status" value="2"/>
</dbReference>
<keyword evidence="1" id="KW-0479">Metal-binding</keyword>
<reference evidence="5 6" key="1">
    <citation type="journal article" date="2018" name="Biotechnol. Adv.">
        <title>Improved genomic resources and new bioinformatic workflow for the carcinogenic parasite Clonorchis sinensis: Biotechnological implications.</title>
        <authorList>
            <person name="Wang D."/>
            <person name="Korhonen P.K."/>
            <person name="Gasser R.B."/>
            <person name="Young N.D."/>
        </authorList>
    </citation>
    <scope>NUCLEOTIDE SEQUENCE [LARGE SCALE GENOMIC DNA]</scope>
    <source>
        <strain evidence="5">Cs-k2</strain>
    </source>
</reference>
<dbReference type="PROSITE" id="PS00028">
    <property type="entry name" value="ZINC_FINGER_C2H2_1"/>
    <property type="match status" value="1"/>
</dbReference>
<dbReference type="GO" id="GO:0008270">
    <property type="term" value="F:zinc ion binding"/>
    <property type="evidence" value="ECO:0007669"/>
    <property type="project" value="UniProtKB-KW"/>
</dbReference>
<proteinExistence type="predicted"/>
<feature type="compositionally biased region" description="Basic and acidic residues" evidence="2">
    <location>
        <begin position="134"/>
        <end position="153"/>
    </location>
</feature>
<dbReference type="Gene3D" id="3.30.160.60">
    <property type="entry name" value="Classic Zinc Finger"/>
    <property type="match status" value="1"/>
</dbReference>
<feature type="compositionally biased region" description="Polar residues" evidence="2">
    <location>
        <begin position="461"/>
        <end position="478"/>
    </location>
</feature>
<feature type="compositionally biased region" description="Basic and acidic residues" evidence="2">
    <location>
        <begin position="163"/>
        <end position="175"/>
    </location>
</feature>
<dbReference type="SMART" id="SM00355">
    <property type="entry name" value="ZnF_C2H2"/>
    <property type="match status" value="2"/>
</dbReference>
<keyword evidence="1" id="KW-0862">Zinc</keyword>
<reference evidence="5 6" key="2">
    <citation type="journal article" date="2021" name="Genomics">
        <title>High-quality reference genome for Clonorchis sinensis.</title>
        <authorList>
            <person name="Young N.D."/>
            <person name="Stroehlein A.J."/>
            <person name="Kinkar L."/>
            <person name="Wang T."/>
            <person name="Sohn W.M."/>
            <person name="Chang B.C.H."/>
            <person name="Kaur P."/>
            <person name="Weisz D."/>
            <person name="Dudchenko O."/>
            <person name="Aiden E.L."/>
            <person name="Korhonen P.K."/>
            <person name="Gasser R.B."/>
        </authorList>
    </citation>
    <scope>NUCLEOTIDE SEQUENCE [LARGE SCALE GENOMIC DNA]</scope>
    <source>
        <strain evidence="5">Cs-k2</strain>
    </source>
</reference>
<sequence length="613" mass="67715">MPVTLIVRVIQWAFPVMTMVGTPVDPPTVAEKETSLKDIVGFKRLVKSASRTAETLAPNDLPAAFQLSFSLMERISDLMLEAFAFLNSGSSERADNFSFDGFGRRSPTSALSPTLVSKEVSSSSMDLINPTLTDYKESDGSEKRTEGLSRTYEEAEMNASEQSEIHNPSDLEREQNVMSPSVEDSPRIDMPTEDFRAPASESDDLLPSSIHASQHSASPNKRVRVDPCTVQPFSKKFARSNGSFPSQLLNGRLGESATRDWSLGSRMSSDVRRWRLSSADRLNSLIDECERQVNGRKLYVCKFCGKVYEIKSSMRYHMKIIHLQMHLKTTEMQCRICGKQFTCVSAVNRHQAKCILSTYPEPGCHRVKNCLALTATTVTDQISPQHISSLYAESNFGSGVSDADSMPNFSAGTNQADSHNMNALFVKNQFHQVSSASTPIKCFQEGVFFAGSTRSGYPVSTSYDSSERSGSQLAQESAFSPPRAFKQDPLRSGMDSFRNSIANYWNGIPQFNGNISEMTPLQLEMCMKAVVQGFHPNAASFTGNVNSQSPFTDMKSELLVTPRQSNPSRPSFSSIRTPSDTSELEPSQSLENDEVAIDLSARPCLDSVMIESF</sequence>
<feature type="domain" description="C2H2-type" evidence="4">
    <location>
        <begin position="332"/>
        <end position="362"/>
    </location>
</feature>
<feature type="region of interest" description="Disordered" evidence="2">
    <location>
        <begin position="461"/>
        <end position="492"/>
    </location>
</feature>
<dbReference type="OrthoDB" id="6077919at2759"/>
<gene>
    <name evidence="5" type="ORF">CSKR_111031</name>
</gene>
<name>A0A8T1M3H3_CLOSI</name>
<protein>
    <recommendedName>
        <fullName evidence="4">C2H2-type domain-containing protein</fullName>
    </recommendedName>
</protein>
<feature type="compositionally biased region" description="Polar residues" evidence="2">
    <location>
        <begin position="210"/>
        <end position="219"/>
    </location>
</feature>
<keyword evidence="3" id="KW-0732">Signal</keyword>
<evidence type="ECO:0000256" key="1">
    <source>
        <dbReference type="PROSITE-ProRule" id="PRU00042"/>
    </source>
</evidence>
<evidence type="ECO:0000313" key="5">
    <source>
        <dbReference type="EMBL" id="KAG5443733.1"/>
    </source>
</evidence>
<feature type="signal peptide" evidence="3">
    <location>
        <begin position="1"/>
        <end position="21"/>
    </location>
</feature>